<feature type="domain" description="CAAX prenyl protease 2/Lysostaphin resistance protein A-like" evidence="3">
    <location>
        <begin position="187"/>
        <end position="276"/>
    </location>
</feature>
<feature type="transmembrane region" description="Helical" evidence="2">
    <location>
        <begin position="141"/>
        <end position="161"/>
    </location>
</feature>
<reference evidence="4 5" key="1">
    <citation type="submission" date="2013-07" db="EMBL/GenBank/DDBJ databases">
        <authorList>
            <consortium name="DOE Joint Genome Institute"/>
            <person name="Reeve W."/>
            <person name="Huntemann M."/>
            <person name="Han J."/>
            <person name="Chen A."/>
            <person name="Kyrpides N."/>
            <person name="Mavromatis K."/>
            <person name="Markowitz V."/>
            <person name="Palaniappan K."/>
            <person name="Ivanova N."/>
            <person name="Schaumberg A."/>
            <person name="Pati A."/>
            <person name="Liolios K."/>
            <person name="Nordberg H.P."/>
            <person name="Cantor M.N."/>
            <person name="Hua S.X."/>
            <person name="Woyke T."/>
        </authorList>
    </citation>
    <scope>NUCLEOTIDE SEQUENCE [LARGE SCALE GENOMIC DNA]</scope>
    <source>
        <strain evidence="4 5">DSM 43889</strain>
    </source>
</reference>
<gene>
    <name evidence="4" type="ORF">G443_004617</name>
</gene>
<evidence type="ECO:0000256" key="1">
    <source>
        <dbReference type="SAM" id="MobiDB-lite"/>
    </source>
</evidence>
<keyword evidence="2" id="KW-0812">Transmembrane</keyword>
<feature type="transmembrane region" description="Helical" evidence="2">
    <location>
        <begin position="267"/>
        <end position="285"/>
    </location>
</feature>
<comment type="caution">
    <text evidence="4">The sequence shown here is derived from an EMBL/GenBank/DDBJ whole genome shotgun (WGS) entry which is preliminary data.</text>
</comment>
<evidence type="ECO:0000259" key="3">
    <source>
        <dbReference type="Pfam" id="PF02517"/>
    </source>
</evidence>
<organism evidence="4 5">
    <name type="scientific">Actinoalloteichus caeruleus DSM 43889</name>
    <dbReference type="NCBI Taxonomy" id="1120930"/>
    <lineage>
        <taxon>Bacteria</taxon>
        <taxon>Bacillati</taxon>
        <taxon>Actinomycetota</taxon>
        <taxon>Actinomycetes</taxon>
        <taxon>Pseudonocardiales</taxon>
        <taxon>Pseudonocardiaceae</taxon>
        <taxon>Actinoalloteichus</taxon>
        <taxon>Actinoalloteichus cyanogriseus</taxon>
    </lineage>
</organism>
<evidence type="ECO:0000256" key="2">
    <source>
        <dbReference type="SAM" id="Phobius"/>
    </source>
</evidence>
<reference evidence="4 5" key="2">
    <citation type="submission" date="2022-06" db="EMBL/GenBank/DDBJ databases">
        <title>Genomic Encyclopedia of Type Strains, Phase I: the one thousand microbial genomes (KMG-I) project.</title>
        <authorList>
            <person name="Kyrpides N."/>
        </authorList>
    </citation>
    <scope>NUCLEOTIDE SEQUENCE [LARGE SCALE GENOMIC DNA]</scope>
    <source>
        <strain evidence="4 5">DSM 43889</strain>
    </source>
</reference>
<feature type="transmembrane region" description="Helical" evidence="2">
    <location>
        <begin position="98"/>
        <end position="121"/>
    </location>
</feature>
<proteinExistence type="predicted"/>
<accession>A0ABT1JP92</accession>
<feature type="compositionally biased region" description="Low complexity" evidence="1">
    <location>
        <begin position="1"/>
        <end position="21"/>
    </location>
</feature>
<dbReference type="InterPro" id="IPR003675">
    <property type="entry name" value="Rce1/LyrA-like_dom"/>
</dbReference>
<evidence type="ECO:0000313" key="4">
    <source>
        <dbReference type="EMBL" id="MCP2334347.1"/>
    </source>
</evidence>
<feature type="transmembrane region" description="Helical" evidence="2">
    <location>
        <begin position="181"/>
        <end position="199"/>
    </location>
</feature>
<evidence type="ECO:0000313" key="5">
    <source>
        <dbReference type="Proteomes" id="UP000791080"/>
    </source>
</evidence>
<keyword evidence="2" id="KW-1133">Transmembrane helix</keyword>
<feature type="transmembrane region" description="Helical" evidence="2">
    <location>
        <begin position="61"/>
        <end position="86"/>
    </location>
</feature>
<feature type="transmembrane region" description="Helical" evidence="2">
    <location>
        <begin position="220"/>
        <end position="237"/>
    </location>
</feature>
<sequence length="287" mass="30638">MAGPTGRPAGSPGPGASPTGGFLNQYQPMGSVQDGRDPGLHDRYWEAQLEAGARNSLHWGFLAFFVGWAAYYLVAGLIGAILAGQFQEFDPLAPPPMGPLLLVSLIPNLFLGLGPAVLSWWKGQGLRRDFGIVPKRRDWKVGLLSGGIGLVAAFVMAILLMSGSLDENGESSGINSLGQLAQGQAIWILLFSLFVFIGAPLTEELLVRGALWGALEQYRVPRYAILLLTTFVFALIHEEPERTPVLLVGGLAIGIARMITGRVAAAIIAHATYNLLPAVVFYAQFSG</sequence>
<protein>
    <recommendedName>
        <fullName evidence="3">CAAX prenyl protease 2/Lysostaphin resistance protein A-like domain-containing protein</fullName>
    </recommendedName>
</protein>
<keyword evidence="5" id="KW-1185">Reference proteome</keyword>
<keyword evidence="2" id="KW-0472">Membrane</keyword>
<name>A0ABT1JP92_ACTCY</name>
<feature type="region of interest" description="Disordered" evidence="1">
    <location>
        <begin position="1"/>
        <end position="22"/>
    </location>
</feature>
<dbReference type="EMBL" id="AUBJ02000001">
    <property type="protein sequence ID" value="MCP2334347.1"/>
    <property type="molecule type" value="Genomic_DNA"/>
</dbReference>
<dbReference type="Pfam" id="PF02517">
    <property type="entry name" value="Rce1-like"/>
    <property type="match status" value="1"/>
</dbReference>
<dbReference type="Proteomes" id="UP000791080">
    <property type="component" value="Unassembled WGS sequence"/>
</dbReference>